<dbReference type="GO" id="GO:0006338">
    <property type="term" value="P:chromatin remodeling"/>
    <property type="evidence" value="ECO:0007669"/>
    <property type="project" value="UniProtKB-ARBA"/>
</dbReference>
<organism evidence="6 7">
    <name type="scientific">Saccharata proteae CBS 121410</name>
    <dbReference type="NCBI Taxonomy" id="1314787"/>
    <lineage>
        <taxon>Eukaryota</taxon>
        <taxon>Fungi</taxon>
        <taxon>Dikarya</taxon>
        <taxon>Ascomycota</taxon>
        <taxon>Pezizomycotina</taxon>
        <taxon>Dothideomycetes</taxon>
        <taxon>Dothideomycetes incertae sedis</taxon>
        <taxon>Botryosphaeriales</taxon>
        <taxon>Saccharataceae</taxon>
        <taxon>Saccharata</taxon>
    </lineage>
</organism>
<protein>
    <recommendedName>
        <fullName evidence="5">Chromo domain-containing protein</fullName>
    </recommendedName>
</protein>
<feature type="compositionally biased region" description="Basic residues" evidence="4">
    <location>
        <begin position="80"/>
        <end position="92"/>
    </location>
</feature>
<dbReference type="InterPro" id="IPR023780">
    <property type="entry name" value="Chromo_domain"/>
</dbReference>
<feature type="region of interest" description="Disordered" evidence="4">
    <location>
        <begin position="1"/>
        <end position="22"/>
    </location>
</feature>
<dbReference type="InterPro" id="IPR051219">
    <property type="entry name" value="Heterochromatin_chromo-domain"/>
</dbReference>
<feature type="domain" description="Chromo" evidence="5">
    <location>
        <begin position="22"/>
        <end position="82"/>
    </location>
</feature>
<dbReference type="CDD" id="cd00024">
    <property type="entry name" value="CD_CSD"/>
    <property type="match status" value="1"/>
</dbReference>
<dbReference type="Pfam" id="PF00385">
    <property type="entry name" value="Chromo"/>
    <property type="match status" value="1"/>
</dbReference>
<feature type="non-terminal residue" evidence="6">
    <location>
        <position position="1"/>
    </location>
</feature>
<dbReference type="InterPro" id="IPR016197">
    <property type="entry name" value="Chromo-like_dom_sf"/>
</dbReference>
<name>A0A9P4I2B2_9PEZI</name>
<dbReference type="PROSITE" id="PS00598">
    <property type="entry name" value="CHROMO_1"/>
    <property type="match status" value="1"/>
</dbReference>
<reference evidence="6" key="1">
    <citation type="journal article" date="2020" name="Stud. Mycol.">
        <title>101 Dothideomycetes genomes: a test case for predicting lifestyles and emergence of pathogens.</title>
        <authorList>
            <person name="Haridas S."/>
            <person name="Albert R."/>
            <person name="Binder M."/>
            <person name="Bloem J."/>
            <person name="Labutti K."/>
            <person name="Salamov A."/>
            <person name="Andreopoulos B."/>
            <person name="Baker S."/>
            <person name="Barry K."/>
            <person name="Bills G."/>
            <person name="Bluhm B."/>
            <person name="Cannon C."/>
            <person name="Castanera R."/>
            <person name="Culley D."/>
            <person name="Daum C."/>
            <person name="Ezra D."/>
            <person name="Gonzalez J."/>
            <person name="Henrissat B."/>
            <person name="Kuo A."/>
            <person name="Liang C."/>
            <person name="Lipzen A."/>
            <person name="Lutzoni F."/>
            <person name="Magnuson J."/>
            <person name="Mondo S."/>
            <person name="Nolan M."/>
            <person name="Ohm R."/>
            <person name="Pangilinan J."/>
            <person name="Park H.-J."/>
            <person name="Ramirez L."/>
            <person name="Alfaro M."/>
            <person name="Sun H."/>
            <person name="Tritt A."/>
            <person name="Yoshinaga Y."/>
            <person name="Zwiers L.-H."/>
            <person name="Turgeon B."/>
            <person name="Goodwin S."/>
            <person name="Spatafora J."/>
            <person name="Crous P."/>
            <person name="Grigoriev I."/>
        </authorList>
    </citation>
    <scope>NUCLEOTIDE SEQUENCE</scope>
    <source>
        <strain evidence="6">CBS 121410</strain>
    </source>
</reference>
<keyword evidence="3" id="KW-0539">Nucleus</keyword>
<dbReference type="OrthoDB" id="433924at2759"/>
<dbReference type="InterPro" id="IPR000953">
    <property type="entry name" value="Chromo/chromo_shadow_dom"/>
</dbReference>
<accession>A0A9P4I2B2</accession>
<proteinExistence type="predicted"/>
<dbReference type="PANTHER" id="PTHR22812">
    <property type="entry name" value="CHROMOBOX PROTEIN"/>
    <property type="match status" value="1"/>
</dbReference>
<feature type="non-terminal residue" evidence="6">
    <location>
        <position position="200"/>
    </location>
</feature>
<evidence type="ECO:0000256" key="2">
    <source>
        <dbReference type="ARBA" id="ARBA00011353"/>
    </source>
</evidence>
<dbReference type="Proteomes" id="UP000799776">
    <property type="component" value="Unassembled WGS sequence"/>
</dbReference>
<evidence type="ECO:0000256" key="4">
    <source>
        <dbReference type="SAM" id="MobiDB-lite"/>
    </source>
</evidence>
<evidence type="ECO:0000313" key="6">
    <source>
        <dbReference type="EMBL" id="KAF2091718.1"/>
    </source>
</evidence>
<dbReference type="InterPro" id="IPR008251">
    <property type="entry name" value="Chromo_shadow_dom"/>
</dbReference>
<dbReference type="InterPro" id="IPR023779">
    <property type="entry name" value="Chromodomain_CS"/>
</dbReference>
<dbReference type="GO" id="GO:0000792">
    <property type="term" value="C:heterochromatin"/>
    <property type="evidence" value="ECO:0007669"/>
    <property type="project" value="UniProtKB-ARBA"/>
</dbReference>
<evidence type="ECO:0000256" key="1">
    <source>
        <dbReference type="ARBA" id="ARBA00004123"/>
    </source>
</evidence>
<evidence type="ECO:0000313" key="7">
    <source>
        <dbReference type="Proteomes" id="UP000799776"/>
    </source>
</evidence>
<comment type="subcellular location">
    <subcellularLocation>
        <location evidence="1">Nucleus</location>
    </subcellularLocation>
</comment>
<dbReference type="SMART" id="SM00298">
    <property type="entry name" value="CHROMO"/>
    <property type="match status" value="1"/>
</dbReference>
<feature type="region of interest" description="Disordered" evidence="4">
    <location>
        <begin position="71"/>
        <end position="136"/>
    </location>
</feature>
<evidence type="ECO:0000256" key="3">
    <source>
        <dbReference type="ARBA" id="ARBA00023242"/>
    </source>
</evidence>
<dbReference type="AlphaFoldDB" id="A0A9P4I2B2"/>
<dbReference type="SUPFAM" id="SSF54160">
    <property type="entry name" value="Chromo domain-like"/>
    <property type="match status" value="2"/>
</dbReference>
<dbReference type="GO" id="GO:0005634">
    <property type="term" value="C:nucleus"/>
    <property type="evidence" value="ECO:0007669"/>
    <property type="project" value="UniProtKB-SubCell"/>
</dbReference>
<evidence type="ECO:0000259" key="5">
    <source>
        <dbReference type="PROSITE" id="PS50013"/>
    </source>
</evidence>
<dbReference type="PRINTS" id="PR00504">
    <property type="entry name" value="CHROMODOMAIN"/>
</dbReference>
<dbReference type="EMBL" id="ML978711">
    <property type="protein sequence ID" value="KAF2091718.1"/>
    <property type="molecule type" value="Genomic_DNA"/>
</dbReference>
<gene>
    <name evidence="6" type="ORF">K490DRAFT_20744</name>
</gene>
<dbReference type="Pfam" id="PF01393">
    <property type="entry name" value="Chromo_shadow"/>
    <property type="match status" value="1"/>
</dbReference>
<feature type="compositionally biased region" description="Basic and acidic residues" evidence="4">
    <location>
        <begin position="111"/>
        <end position="136"/>
    </location>
</feature>
<sequence>VDEQPKDEENGDEDGDEDEEEYVVEKIMSHGFDEEGIKYEVKWVGFEAKKDRTWEPEENLEGAQEALEEYFTQIGGRPTRPSKKPKTTKRKSVGTTETPEPVGSARRKRTKTETPAEEKVVKAKAKWEPPKGSWEDHVTGIETVEEATDPQTGVNERWAYVLWISPEGRKTKHKLSTVNQKCPQKMLRYYEQHLYFPPPD</sequence>
<keyword evidence="7" id="KW-1185">Reference proteome</keyword>
<dbReference type="PROSITE" id="PS50013">
    <property type="entry name" value="CHROMO_2"/>
    <property type="match status" value="1"/>
</dbReference>
<dbReference type="Gene3D" id="2.40.50.40">
    <property type="match status" value="2"/>
</dbReference>
<dbReference type="InterPro" id="IPR017984">
    <property type="entry name" value="Chromo_dom_subgr"/>
</dbReference>
<comment type="caution">
    <text evidence="6">The sequence shown here is derived from an EMBL/GenBank/DDBJ whole genome shotgun (WGS) entry which is preliminary data.</text>
</comment>
<comment type="subunit">
    <text evidence="2">Component of the NuA4 histone acetyltransferase complex.</text>
</comment>